<organism evidence="3 4">
    <name type="scientific">Photobacterium toruni</name>
    <dbReference type="NCBI Taxonomy" id="1935446"/>
    <lineage>
        <taxon>Bacteria</taxon>
        <taxon>Pseudomonadati</taxon>
        <taxon>Pseudomonadota</taxon>
        <taxon>Gammaproteobacteria</taxon>
        <taxon>Vibrionales</taxon>
        <taxon>Vibrionaceae</taxon>
        <taxon>Photobacterium</taxon>
    </lineage>
</organism>
<reference evidence="3 4" key="1">
    <citation type="submission" date="2024-01" db="EMBL/GenBank/DDBJ databases">
        <title>Active colonisers of the gastrointestinal tract of Atlantic salmon farmed in a warm water region.</title>
        <authorList>
            <person name="Bowman J.P."/>
        </authorList>
    </citation>
    <scope>NUCLEOTIDE SEQUENCE [LARGE SCALE GENOMIC DNA]</scope>
    <source>
        <strain evidence="3 4">S3MW1</strain>
    </source>
</reference>
<comment type="caution">
    <text evidence="3">The sequence shown here is derived from an EMBL/GenBank/DDBJ whole genome shotgun (WGS) entry which is preliminary data.</text>
</comment>
<feature type="domain" description="OLD protein-like TOPRIM" evidence="2">
    <location>
        <begin position="382"/>
        <end position="446"/>
    </location>
</feature>
<dbReference type="SUPFAM" id="SSF52540">
    <property type="entry name" value="P-loop containing nucleoside triphosphate hydrolases"/>
    <property type="match status" value="1"/>
</dbReference>
<name>A0ABU6L4U6_9GAMM</name>
<dbReference type="EMBL" id="JAYXUG010000003">
    <property type="protein sequence ID" value="MEC6831213.1"/>
    <property type="molecule type" value="Genomic_DNA"/>
</dbReference>
<evidence type="ECO:0000259" key="2">
    <source>
        <dbReference type="Pfam" id="PF20469"/>
    </source>
</evidence>
<dbReference type="InterPro" id="IPR027417">
    <property type="entry name" value="P-loop_NTPase"/>
</dbReference>
<gene>
    <name evidence="3" type="ORF">VXS06_05465</name>
</gene>
<dbReference type="Pfam" id="PF13175">
    <property type="entry name" value="AAA_15"/>
    <property type="match status" value="1"/>
</dbReference>
<dbReference type="RefSeq" id="WP_327774328.1">
    <property type="nucleotide sequence ID" value="NZ_JAYXUG010000003.1"/>
</dbReference>
<protein>
    <submittedName>
        <fullName evidence="3">AAA family ATPase</fullName>
    </submittedName>
</protein>
<dbReference type="InterPro" id="IPR034139">
    <property type="entry name" value="TOPRIM_OLD"/>
</dbReference>
<dbReference type="PANTHER" id="PTHR43581:SF4">
    <property type="entry name" value="ATP_GTP PHOSPHATASE"/>
    <property type="match status" value="1"/>
</dbReference>
<dbReference type="InterPro" id="IPR041685">
    <property type="entry name" value="AAA_GajA/Old/RecF-like"/>
</dbReference>
<sequence length="595" mass="66679">MHLSNLKVCNFRNFESIDIPLSSNVVLLGENSIGKSNLLFAIRLVLDSNLSDSTRYLKLSDFWDGCDFTQNPQIEIHLDFADFEKDPALVALLTDYRTPENPKVARLSYVFRKKTEVTDFSMNSEDYEFLVFGGSDENRAIPAIVRRRIALDMLSALRDAEGQLSTWRNSPLRPLIEDAFSSISSHELSQITSEFDTVTEKMSSFQSIQDLEASLRTGILNLSGSAQDIDARLRFAPTSSERLLRSLSMYIDNGKRSISDASLGSANIALIALKLAEFELRRRKNERNYSIVCIEEPEAHLHPQLQRSVFDKIFKHPEINQTLILTSHSPTLAACAPLRSIVYLRSDHGGSTKAYSLANLPVLDNELEDMECYLTSTRSELLFARGVIFVEGDSEEALLPSFANSLGINLDQLGISVCNVAGINFVPYVKLACSLGLPFSVITDWDPLDGSKLPLGINRTFGIWDAYCEINEENKLTSEERKEYEESTFLDFSQCWSKAGIFLNDQTFEVSMVNTPDLRDVFIGILEEQGFGRVRTNRLESWKAGSVVDPQQLLSMVADIGKGRLSAKLARKGCSLTPPDYIKSAIEFVVDRAKY</sequence>
<dbReference type="Proteomes" id="UP001306119">
    <property type="component" value="Unassembled WGS sequence"/>
</dbReference>
<dbReference type="CDD" id="cd01026">
    <property type="entry name" value="TOPRIM_OLD"/>
    <property type="match status" value="1"/>
</dbReference>
<dbReference type="PANTHER" id="PTHR43581">
    <property type="entry name" value="ATP/GTP PHOSPHATASE"/>
    <property type="match status" value="1"/>
</dbReference>
<evidence type="ECO:0000313" key="3">
    <source>
        <dbReference type="EMBL" id="MEC6831213.1"/>
    </source>
</evidence>
<dbReference type="Pfam" id="PF20469">
    <property type="entry name" value="OLD-like_TOPRIM"/>
    <property type="match status" value="1"/>
</dbReference>
<evidence type="ECO:0000313" key="4">
    <source>
        <dbReference type="Proteomes" id="UP001306119"/>
    </source>
</evidence>
<dbReference type="Gene3D" id="3.40.50.300">
    <property type="entry name" value="P-loop containing nucleotide triphosphate hydrolases"/>
    <property type="match status" value="1"/>
</dbReference>
<keyword evidence="4" id="KW-1185">Reference proteome</keyword>
<dbReference type="CDD" id="cd00267">
    <property type="entry name" value="ABC_ATPase"/>
    <property type="match status" value="1"/>
</dbReference>
<proteinExistence type="predicted"/>
<evidence type="ECO:0000259" key="1">
    <source>
        <dbReference type="Pfam" id="PF13175"/>
    </source>
</evidence>
<feature type="domain" description="Endonuclease GajA/Old nuclease/RecF-like AAA" evidence="1">
    <location>
        <begin position="1"/>
        <end position="333"/>
    </location>
</feature>
<accession>A0ABU6L4U6</accession>
<dbReference type="InterPro" id="IPR051396">
    <property type="entry name" value="Bact_Antivir_Def_Nuclease"/>
</dbReference>